<protein>
    <recommendedName>
        <fullName evidence="1">MlaB-like STAS domain-containing protein</fullName>
    </recommendedName>
</protein>
<dbReference type="EMBL" id="UOEH01000428">
    <property type="protein sequence ID" value="VAW04199.1"/>
    <property type="molecule type" value="Genomic_DNA"/>
</dbReference>
<evidence type="ECO:0000313" key="2">
    <source>
        <dbReference type="EMBL" id="VAW04199.1"/>
    </source>
</evidence>
<organism evidence="2">
    <name type="scientific">hydrothermal vent metagenome</name>
    <dbReference type="NCBI Taxonomy" id="652676"/>
    <lineage>
        <taxon>unclassified sequences</taxon>
        <taxon>metagenomes</taxon>
        <taxon>ecological metagenomes</taxon>
    </lineage>
</organism>
<dbReference type="InterPro" id="IPR058548">
    <property type="entry name" value="MlaB-like_STAS"/>
</dbReference>
<dbReference type="AlphaFoldDB" id="A0A3B0SUW3"/>
<gene>
    <name evidence="2" type="ORF">MNBD_ALPHA05-2072</name>
</gene>
<accession>A0A3B0SUW3</accession>
<dbReference type="SUPFAM" id="SSF52091">
    <property type="entry name" value="SpoIIaa-like"/>
    <property type="match status" value="1"/>
</dbReference>
<evidence type="ECO:0000259" key="1">
    <source>
        <dbReference type="Pfam" id="PF13466"/>
    </source>
</evidence>
<dbReference type="InterPro" id="IPR036513">
    <property type="entry name" value="STAS_dom_sf"/>
</dbReference>
<name>A0A3B0SUW3_9ZZZZ</name>
<proteinExistence type="predicted"/>
<dbReference type="Pfam" id="PF13466">
    <property type="entry name" value="STAS_2"/>
    <property type="match status" value="1"/>
</dbReference>
<feature type="domain" description="MlaB-like STAS" evidence="1">
    <location>
        <begin position="15"/>
        <end position="88"/>
    </location>
</feature>
<sequence length="103" mass="11083">MSKEDCKSEEGRVILTSVLDLRAAAPLTDELLALRGNDLVIDASKVERIGAPCFQVLLSAVKTWAVAGHTIAIFDESPAFSESANHLGVCLSQHETNENETCL</sequence>
<reference evidence="2" key="1">
    <citation type="submission" date="2018-06" db="EMBL/GenBank/DDBJ databases">
        <authorList>
            <person name="Zhirakovskaya E."/>
        </authorList>
    </citation>
    <scope>NUCLEOTIDE SEQUENCE</scope>
</reference>